<comment type="caution">
    <text evidence="1">The sequence shown here is derived from an EMBL/GenBank/DDBJ whole genome shotgun (WGS) entry which is preliminary data.</text>
</comment>
<dbReference type="RefSeq" id="WP_378999409.1">
    <property type="nucleotide sequence ID" value="NZ_JBHSMT010000029.1"/>
</dbReference>
<accession>A0ABW0MC29</accession>
<reference evidence="2" key="1">
    <citation type="journal article" date="2019" name="Int. J. Syst. Evol. Microbiol.">
        <title>The Global Catalogue of Microorganisms (GCM) 10K type strain sequencing project: providing services to taxonomists for standard genome sequencing and annotation.</title>
        <authorList>
            <consortium name="The Broad Institute Genomics Platform"/>
            <consortium name="The Broad Institute Genome Sequencing Center for Infectious Disease"/>
            <person name="Wu L."/>
            <person name="Ma J."/>
        </authorList>
    </citation>
    <scope>NUCLEOTIDE SEQUENCE [LARGE SCALE GENOMIC DNA]</scope>
    <source>
        <strain evidence="2">JCM 17066</strain>
    </source>
</reference>
<dbReference type="EMBL" id="JBHSMT010000029">
    <property type="protein sequence ID" value="MFC5475785.1"/>
    <property type="molecule type" value="Genomic_DNA"/>
</dbReference>
<evidence type="ECO:0000313" key="2">
    <source>
        <dbReference type="Proteomes" id="UP001596045"/>
    </source>
</evidence>
<keyword evidence="2" id="KW-1185">Reference proteome</keyword>
<gene>
    <name evidence="1" type="ORF">ACFPM8_17625</name>
</gene>
<sequence>MIGMARNPHEQIKAELLNSTTSLFSGSTSGLLLSALKSTFPLLSFALIVNWIPEQVEDIYWVLIDSERIAILDVPRLSGVDKADVPVEVLTVHTLQKRRLSVETRRKLEVALELMLEQRN</sequence>
<evidence type="ECO:0000313" key="1">
    <source>
        <dbReference type="EMBL" id="MFC5475785.1"/>
    </source>
</evidence>
<name>A0ABW0MC29_9BURK</name>
<organism evidence="1 2">
    <name type="scientific">Paraherbaspirillum soli</name>
    <dbReference type="NCBI Taxonomy" id="631222"/>
    <lineage>
        <taxon>Bacteria</taxon>
        <taxon>Pseudomonadati</taxon>
        <taxon>Pseudomonadota</taxon>
        <taxon>Betaproteobacteria</taxon>
        <taxon>Burkholderiales</taxon>
        <taxon>Oxalobacteraceae</taxon>
        <taxon>Paraherbaspirillum</taxon>
    </lineage>
</organism>
<proteinExistence type="predicted"/>
<protein>
    <submittedName>
        <fullName evidence="1">Uncharacterized protein</fullName>
    </submittedName>
</protein>
<dbReference type="Proteomes" id="UP001596045">
    <property type="component" value="Unassembled WGS sequence"/>
</dbReference>